<evidence type="ECO:0000313" key="5">
    <source>
        <dbReference type="Proteomes" id="UP000663870"/>
    </source>
</evidence>
<dbReference type="Proteomes" id="UP000663870">
    <property type="component" value="Unassembled WGS sequence"/>
</dbReference>
<dbReference type="EMBL" id="CAJNOH010000164">
    <property type="protein sequence ID" value="CAF0919805.1"/>
    <property type="molecule type" value="Genomic_DNA"/>
</dbReference>
<sequence>MNHSSRSNEPYPHGYVPFQLELGNGLLHSVNYKNLNRQQDKNDYHSKSIEITRNINTRINYLSLPEPRLQLVKHQQLLDFKNQIEQDFSIRFRYMNDNELNQIFSNINKNDTNRYIRSYHYLYQCALESTLKCVDINEEISQIKYLIIYKNEILPILIHNQKLAKQEKKILYNIVTKTWKKFDKRIQNEINVEYQLEQLKEEHQNLINMKIKQEQCQTFYLQLHNINNDVTHLKREIQQLTGYKRQLQDEIHEIKTRCSHNLLQLDFLKSNIVRTHTNELNNLQLERDSLITQTELIKYNLFEQTQQYDNILKNYRASLNNFRLTLIELEQQLKQQTDNELFHLQISNLFEDQTIDDDINKLILILENKIDEKKLINIQLQKTIDDFQENIVKQKQLLIKKEHYYKTMDHKDQQLNDNINIYRETYNQLKIERRTIERQLTLKLKQYSNDDRLHHTLIQNHDLLLTRKKLEQIRMNTLNEHLYPLIDENNQLKNQLEHLYRQYTEINPNNLRELRQKIIRLRQIHQTFIQHKLIYEYTKNNYQKIHEQLHLKTSRTTIRINNILKRIEQNNIDFKNNYEHIQILENKLSEEQDHYLQSKYLLTEMKNHSESYQTKQHLIQMQIQVTLNNTKHSQYRSKYFTEQLFIYHKDLVEQQKSLNKLREFHSVLKEQDEINLKKLSNIYIQFINHQNEYKIAEKSLQQINEDLIKYLKVRSILGRMVVRRINLCQLLYKKLARFDEYIHQREQNIQIISKCINSLKTQIRQTRDQNRKFIERKDKFQLEVVKVHIDKMLDHSHEKQKLLTKQIFQRRFYKKQSFNPLPSEEITYLKNKLYIIKNRFIKIICRGIICNLVLISIQQEFSNHFEYYTLKTRRENYINLNFIRTNLYQLMRQLKAKTAENNMLIDYQCYFQLIHTDTIQQLLQWKNFNSTDNF</sequence>
<feature type="coiled-coil region" evidence="1">
    <location>
        <begin position="196"/>
        <end position="339"/>
    </location>
</feature>
<accession>A0A814AWY9</accession>
<comment type="caution">
    <text evidence="2">The sequence shown here is derived from an EMBL/GenBank/DDBJ whole genome shotgun (WGS) entry which is preliminary data.</text>
</comment>
<dbReference type="EMBL" id="CAJNOL010000306">
    <property type="protein sequence ID" value="CAF0996478.1"/>
    <property type="molecule type" value="Genomic_DNA"/>
</dbReference>
<evidence type="ECO:0000313" key="2">
    <source>
        <dbReference type="EMBL" id="CAF0919805.1"/>
    </source>
</evidence>
<keyword evidence="1" id="KW-0175">Coiled coil</keyword>
<keyword evidence="5" id="KW-1185">Reference proteome</keyword>
<feature type="coiled-coil region" evidence="1">
    <location>
        <begin position="377"/>
        <end position="439"/>
    </location>
</feature>
<dbReference type="Proteomes" id="UP000663854">
    <property type="component" value="Unassembled WGS sequence"/>
</dbReference>
<organism evidence="2 4">
    <name type="scientific">Rotaria sordida</name>
    <dbReference type="NCBI Taxonomy" id="392033"/>
    <lineage>
        <taxon>Eukaryota</taxon>
        <taxon>Metazoa</taxon>
        <taxon>Spiralia</taxon>
        <taxon>Gnathifera</taxon>
        <taxon>Rotifera</taxon>
        <taxon>Eurotatoria</taxon>
        <taxon>Bdelloidea</taxon>
        <taxon>Philodinida</taxon>
        <taxon>Philodinidae</taxon>
        <taxon>Rotaria</taxon>
    </lineage>
</organism>
<name>A0A814AWY9_9BILA</name>
<reference evidence="2" key="1">
    <citation type="submission" date="2021-02" db="EMBL/GenBank/DDBJ databases">
        <authorList>
            <person name="Nowell W R."/>
        </authorList>
    </citation>
    <scope>NUCLEOTIDE SEQUENCE</scope>
</reference>
<gene>
    <name evidence="3" type="ORF">JXQ802_LOCUS13950</name>
    <name evidence="2" type="ORF">PYM288_LOCUS10463</name>
</gene>
<evidence type="ECO:0000313" key="3">
    <source>
        <dbReference type="EMBL" id="CAF0996478.1"/>
    </source>
</evidence>
<evidence type="ECO:0000313" key="4">
    <source>
        <dbReference type="Proteomes" id="UP000663854"/>
    </source>
</evidence>
<protein>
    <submittedName>
        <fullName evidence="2">Uncharacterized protein</fullName>
    </submittedName>
</protein>
<proteinExistence type="predicted"/>
<dbReference type="AlphaFoldDB" id="A0A814AWY9"/>
<evidence type="ECO:0000256" key="1">
    <source>
        <dbReference type="SAM" id="Coils"/>
    </source>
</evidence>